<dbReference type="InterPro" id="IPR010463">
    <property type="entry name" value="DUF1057"/>
</dbReference>
<dbReference type="EMBL" id="GL376570">
    <property type="status" value="NOT_ANNOTATED_CDS"/>
    <property type="molecule type" value="Genomic_DNA"/>
</dbReference>
<dbReference type="STRING" id="431595.K3X744"/>
<dbReference type="VEuPathDB" id="FungiDB:PYU1_G013016"/>
<dbReference type="ESTHER" id="pytul-k3x744">
    <property type="family name" value="Duf_1057"/>
</dbReference>
<dbReference type="Pfam" id="PF06342">
    <property type="entry name" value="DUF1057"/>
    <property type="match status" value="1"/>
</dbReference>
<evidence type="ECO:0008006" key="3">
    <source>
        <dbReference type="Google" id="ProtNLM"/>
    </source>
</evidence>
<dbReference type="InParanoid" id="K3X744"/>
<reference evidence="2" key="2">
    <citation type="submission" date="2010-04" db="EMBL/GenBank/DDBJ databases">
        <authorList>
            <person name="Buell R."/>
            <person name="Hamilton J."/>
            <person name="Hostetler J."/>
        </authorList>
    </citation>
    <scope>NUCLEOTIDE SEQUENCE [LARGE SCALE GENOMIC DNA]</scope>
    <source>
        <strain evidence="2">DAOM:BR144</strain>
    </source>
</reference>
<dbReference type="EnsemblProtists" id="PYU1_T013043">
    <property type="protein sequence ID" value="PYU1_T013043"/>
    <property type="gene ID" value="PYU1_G013016"/>
</dbReference>
<dbReference type="AlphaFoldDB" id="K3X744"/>
<dbReference type="Proteomes" id="UP000019132">
    <property type="component" value="Unassembled WGS sequence"/>
</dbReference>
<dbReference type="PRINTS" id="PR00111">
    <property type="entry name" value="ABHYDROLASE"/>
</dbReference>
<protein>
    <recommendedName>
        <fullName evidence="3">AB hydrolase-1 domain-containing protein</fullName>
    </recommendedName>
</protein>
<name>K3X744_GLOUD</name>
<dbReference type="SUPFAM" id="SSF53474">
    <property type="entry name" value="alpha/beta-Hydrolases"/>
    <property type="match status" value="1"/>
</dbReference>
<dbReference type="Gene3D" id="3.40.50.1820">
    <property type="entry name" value="alpha/beta hydrolase"/>
    <property type="match status" value="1"/>
</dbReference>
<dbReference type="InterPro" id="IPR029058">
    <property type="entry name" value="AB_hydrolase_fold"/>
</dbReference>
<dbReference type="eggNOG" id="ENOG502RFTP">
    <property type="taxonomic scope" value="Eukaryota"/>
</dbReference>
<accession>K3X744</accession>
<reference evidence="2" key="1">
    <citation type="journal article" date="2010" name="Genome Biol.">
        <title>Genome sequence of the necrotrophic plant pathogen Pythium ultimum reveals original pathogenicity mechanisms and effector repertoire.</title>
        <authorList>
            <person name="Levesque C.A."/>
            <person name="Brouwer H."/>
            <person name="Cano L."/>
            <person name="Hamilton J.P."/>
            <person name="Holt C."/>
            <person name="Huitema E."/>
            <person name="Raffaele S."/>
            <person name="Robideau G.P."/>
            <person name="Thines M."/>
            <person name="Win J."/>
            <person name="Zerillo M.M."/>
            <person name="Beakes G.W."/>
            <person name="Boore J.L."/>
            <person name="Busam D."/>
            <person name="Dumas B."/>
            <person name="Ferriera S."/>
            <person name="Fuerstenberg S.I."/>
            <person name="Gachon C.M."/>
            <person name="Gaulin E."/>
            <person name="Govers F."/>
            <person name="Grenville-Briggs L."/>
            <person name="Horner N."/>
            <person name="Hostetler J."/>
            <person name="Jiang R.H."/>
            <person name="Johnson J."/>
            <person name="Krajaejun T."/>
            <person name="Lin H."/>
            <person name="Meijer H.J."/>
            <person name="Moore B."/>
            <person name="Morris P."/>
            <person name="Phuntmart V."/>
            <person name="Puiu D."/>
            <person name="Shetty J."/>
            <person name="Stajich J.E."/>
            <person name="Tripathy S."/>
            <person name="Wawra S."/>
            <person name="van West P."/>
            <person name="Whitty B.R."/>
            <person name="Coutinho P.M."/>
            <person name="Henrissat B."/>
            <person name="Martin F."/>
            <person name="Thomas P.D."/>
            <person name="Tyler B.M."/>
            <person name="De Vries R.P."/>
            <person name="Kamoun S."/>
            <person name="Yandell M."/>
            <person name="Tisserat N."/>
            <person name="Buell C.R."/>
        </authorList>
    </citation>
    <scope>NUCLEOTIDE SEQUENCE</scope>
    <source>
        <strain evidence="2">DAOM:BR144</strain>
    </source>
</reference>
<dbReference type="PANTHER" id="PTHR47533">
    <property type="entry name" value="PROTEIN CBG21859"/>
    <property type="match status" value="1"/>
</dbReference>
<dbReference type="InterPro" id="IPR000073">
    <property type="entry name" value="AB_hydrolase_1"/>
</dbReference>
<dbReference type="HOGENOM" id="CLU_065277_0_0_1"/>
<keyword evidence="2" id="KW-1185">Reference proteome</keyword>
<evidence type="ECO:0000313" key="1">
    <source>
        <dbReference type="EnsemblProtists" id="PYU1_T013043"/>
    </source>
</evidence>
<reference evidence="1" key="3">
    <citation type="submission" date="2015-02" db="UniProtKB">
        <authorList>
            <consortium name="EnsemblProtists"/>
        </authorList>
    </citation>
    <scope>IDENTIFICATION</scope>
    <source>
        <strain evidence="1">DAOM BR144</strain>
    </source>
</reference>
<sequence length="292" mass="32077">MSSSRRAPPPPLPETHSVDVDRKCIIKYIDIRPASHSPTSTPTIVLIHGSPGTFNDFRYLIPLLQENARVVGLNLPGFGGSDVIEKEKYYEHVSALGEAEIAYRALSQICKGEQNVFLVGHSFGGHTTINLAAMNLQEAKLNVRGVVFLASAGQRPHKAMWPVTSAILSSVISYEIPVVSSAAQALVRTIYTNLIGFPNNKPTSHYVTGLLRCDSTDFELVCAQLKEIACIPSFIAYAKDDTHIQEEIFVKMSNECHAGPRFVFDKGGHNIQKTKADFIAIELTKWIADILS</sequence>
<evidence type="ECO:0000313" key="2">
    <source>
        <dbReference type="Proteomes" id="UP000019132"/>
    </source>
</evidence>
<proteinExistence type="predicted"/>
<dbReference type="PANTHER" id="PTHR47533:SF4">
    <property type="entry name" value="AB HYDROLASE-1 DOMAIN-CONTAINING PROTEIN"/>
    <property type="match status" value="1"/>
</dbReference>
<organism evidence="1 2">
    <name type="scientific">Globisporangium ultimum (strain ATCC 200006 / CBS 805.95 / DAOM BR144)</name>
    <name type="common">Pythium ultimum</name>
    <dbReference type="NCBI Taxonomy" id="431595"/>
    <lineage>
        <taxon>Eukaryota</taxon>
        <taxon>Sar</taxon>
        <taxon>Stramenopiles</taxon>
        <taxon>Oomycota</taxon>
        <taxon>Peronosporomycetes</taxon>
        <taxon>Pythiales</taxon>
        <taxon>Pythiaceae</taxon>
        <taxon>Globisporangium</taxon>
    </lineage>
</organism>